<dbReference type="PROSITE" id="PS51257">
    <property type="entry name" value="PROKAR_LIPOPROTEIN"/>
    <property type="match status" value="1"/>
</dbReference>
<evidence type="ECO:0008006" key="3">
    <source>
        <dbReference type="Google" id="ProtNLM"/>
    </source>
</evidence>
<protein>
    <recommendedName>
        <fullName evidence="3">Lipoprotein</fullName>
    </recommendedName>
</protein>
<name>A0A3N5AX81_9THEO</name>
<keyword evidence="2" id="KW-1185">Reference proteome</keyword>
<dbReference type="RefSeq" id="WP_123927131.1">
    <property type="nucleotide sequence ID" value="NZ_RKRE01000001.1"/>
</dbReference>
<organism evidence="1 2">
    <name type="scientific">Thermodesulfitimonas autotrophica</name>
    <dbReference type="NCBI Taxonomy" id="1894989"/>
    <lineage>
        <taxon>Bacteria</taxon>
        <taxon>Bacillati</taxon>
        <taxon>Bacillota</taxon>
        <taxon>Clostridia</taxon>
        <taxon>Thermoanaerobacterales</taxon>
        <taxon>Thermoanaerobacteraceae</taxon>
        <taxon>Thermodesulfitimonas</taxon>
    </lineage>
</organism>
<dbReference type="AlphaFoldDB" id="A0A3N5AX81"/>
<reference evidence="1 2" key="1">
    <citation type="submission" date="2018-11" db="EMBL/GenBank/DDBJ databases">
        <title>Genomic Encyclopedia of Type Strains, Phase IV (KMG-IV): sequencing the most valuable type-strain genomes for metagenomic binning, comparative biology and taxonomic classification.</title>
        <authorList>
            <person name="Goeker M."/>
        </authorList>
    </citation>
    <scope>NUCLEOTIDE SEQUENCE [LARGE SCALE GENOMIC DNA]</scope>
    <source>
        <strain evidence="1 2">DSM 102936</strain>
    </source>
</reference>
<proteinExistence type="predicted"/>
<comment type="caution">
    <text evidence="1">The sequence shown here is derived from an EMBL/GenBank/DDBJ whole genome shotgun (WGS) entry which is preliminary data.</text>
</comment>
<dbReference type="Proteomes" id="UP000282654">
    <property type="component" value="Unassembled WGS sequence"/>
</dbReference>
<evidence type="ECO:0000313" key="1">
    <source>
        <dbReference type="EMBL" id="RPF49537.1"/>
    </source>
</evidence>
<accession>A0A3N5AX81</accession>
<dbReference type="EMBL" id="RKRE01000001">
    <property type="protein sequence ID" value="RPF49537.1"/>
    <property type="molecule type" value="Genomic_DNA"/>
</dbReference>
<evidence type="ECO:0000313" key="2">
    <source>
        <dbReference type="Proteomes" id="UP000282654"/>
    </source>
</evidence>
<dbReference type="OrthoDB" id="9800520at2"/>
<sequence>MRKKVVAVLVTGCLLAAGCGAKKDIRPIRSSGAPKPAVCAEQKDTVTGVVRKDGSWYLLSAGGRNYVLVPGNCDSESARKAIESHVGKPLTVRGEADGSKLRVDEVKS</sequence>
<gene>
    <name evidence="1" type="ORF">EDD75_0353</name>
</gene>